<evidence type="ECO:0000313" key="2">
    <source>
        <dbReference type="Proteomes" id="UP001627408"/>
    </source>
</evidence>
<keyword evidence="2" id="KW-1185">Reference proteome</keyword>
<name>A0ABW8UVD6_9RHOB</name>
<accession>A0ABW8UVD6</accession>
<organism evidence="1 2">
    <name type="scientific">Tateyamaria armeniaca</name>
    <dbReference type="NCBI Taxonomy" id="2518930"/>
    <lineage>
        <taxon>Bacteria</taxon>
        <taxon>Pseudomonadati</taxon>
        <taxon>Pseudomonadota</taxon>
        <taxon>Alphaproteobacteria</taxon>
        <taxon>Rhodobacterales</taxon>
        <taxon>Roseobacteraceae</taxon>
        <taxon>Tateyamaria</taxon>
    </lineage>
</organism>
<dbReference type="RefSeq" id="WP_407592881.1">
    <property type="nucleotide sequence ID" value="NZ_JBHDIY010000002.1"/>
</dbReference>
<protein>
    <submittedName>
        <fullName evidence="1">Uncharacterized protein</fullName>
    </submittedName>
</protein>
<reference evidence="1 2" key="1">
    <citation type="submission" date="2024-08" db="EMBL/GenBank/DDBJ databases">
        <title>Tateyamaria sp. nov., isolated from marine algae.</title>
        <authorList>
            <person name="Choi B.J."/>
            <person name="Kim J.M."/>
            <person name="Lee J.K."/>
            <person name="Choi D.G."/>
            <person name="Bayburt H."/>
            <person name="Baek J.H."/>
            <person name="Han D.M."/>
            <person name="Jeon C.O."/>
        </authorList>
    </citation>
    <scope>NUCLEOTIDE SEQUENCE [LARGE SCALE GENOMIC DNA]</scope>
    <source>
        <strain evidence="1 2">KMU-156</strain>
    </source>
</reference>
<proteinExistence type="predicted"/>
<comment type="caution">
    <text evidence="1">The sequence shown here is derived from an EMBL/GenBank/DDBJ whole genome shotgun (WGS) entry which is preliminary data.</text>
</comment>
<gene>
    <name evidence="1" type="ORF">ACERZ8_14605</name>
</gene>
<dbReference type="Proteomes" id="UP001627408">
    <property type="component" value="Unassembled WGS sequence"/>
</dbReference>
<dbReference type="EMBL" id="JBHDIY010000002">
    <property type="protein sequence ID" value="MFL4471051.1"/>
    <property type="molecule type" value="Genomic_DNA"/>
</dbReference>
<evidence type="ECO:0000313" key="1">
    <source>
        <dbReference type="EMBL" id="MFL4471051.1"/>
    </source>
</evidence>
<sequence>MNWNDLTQNWAESYRALCNEFPRLEPSAMPFLKADQDRFESYLAATHDMSLKEAQDAFDAYLNRHLEGARHSA</sequence>